<name>A0A317XTX7_9BASI</name>
<reference evidence="2 3" key="1">
    <citation type="journal article" date="2018" name="Mol. Biol. Evol.">
        <title>Broad Genomic Sampling Reveals a Smut Pathogenic Ancestry of the Fungal Clade Ustilaginomycotina.</title>
        <authorList>
            <person name="Kijpornyongpan T."/>
            <person name="Mondo S.J."/>
            <person name="Barry K."/>
            <person name="Sandor L."/>
            <person name="Lee J."/>
            <person name="Lipzen A."/>
            <person name="Pangilinan J."/>
            <person name="LaButti K."/>
            <person name="Hainaut M."/>
            <person name="Henrissat B."/>
            <person name="Grigoriev I.V."/>
            <person name="Spatafora J.W."/>
            <person name="Aime M.C."/>
        </authorList>
    </citation>
    <scope>NUCLEOTIDE SEQUENCE [LARGE SCALE GENOMIC DNA]</scope>
    <source>
        <strain evidence="2 3">MCA 3645</strain>
    </source>
</reference>
<evidence type="ECO:0000256" key="1">
    <source>
        <dbReference type="SAM" id="MobiDB-lite"/>
    </source>
</evidence>
<feature type="region of interest" description="Disordered" evidence="1">
    <location>
        <begin position="197"/>
        <end position="218"/>
    </location>
</feature>
<gene>
    <name evidence="2" type="ORF">BCV70DRAFT_198085</name>
</gene>
<dbReference type="PANTHER" id="PTHR12459:SF15">
    <property type="entry name" value="TRANSMEMBRANE PROTEIN 135"/>
    <property type="match status" value="1"/>
</dbReference>
<evidence type="ECO:0000313" key="2">
    <source>
        <dbReference type="EMBL" id="PWZ01796.1"/>
    </source>
</evidence>
<evidence type="ECO:0008006" key="4">
    <source>
        <dbReference type="Google" id="ProtNLM"/>
    </source>
</evidence>
<keyword evidence="3" id="KW-1185">Reference proteome</keyword>
<organism evidence="2 3">
    <name type="scientific">Testicularia cyperi</name>
    <dbReference type="NCBI Taxonomy" id="1882483"/>
    <lineage>
        <taxon>Eukaryota</taxon>
        <taxon>Fungi</taxon>
        <taxon>Dikarya</taxon>
        <taxon>Basidiomycota</taxon>
        <taxon>Ustilaginomycotina</taxon>
        <taxon>Ustilaginomycetes</taxon>
        <taxon>Ustilaginales</taxon>
        <taxon>Anthracoideaceae</taxon>
        <taxon>Testicularia</taxon>
    </lineage>
</organism>
<dbReference type="InterPro" id="IPR026749">
    <property type="entry name" value="Tmem135"/>
</dbReference>
<dbReference type="Proteomes" id="UP000246740">
    <property type="component" value="Unassembled WGS sequence"/>
</dbReference>
<dbReference type="EMBL" id="KZ819189">
    <property type="protein sequence ID" value="PWZ01796.1"/>
    <property type="molecule type" value="Genomic_DNA"/>
</dbReference>
<accession>A0A317XTX7</accession>
<protein>
    <recommendedName>
        <fullName evidence="4">Transmembrane protein 135 N-terminal domain-containing protein</fullName>
    </recommendedName>
</protein>
<feature type="region of interest" description="Disordered" evidence="1">
    <location>
        <begin position="277"/>
        <end position="328"/>
    </location>
</feature>
<sequence length="778" mass="83035">MSSQRAAALAVSGRSPTRLQLESLLMPAAKAYLLGYIMDILPAILKALIKFVTVELQRIRASEKRLLEERKLAAEAGKPLGKPTLTHALKNVLPSLYKLPVLLEAIVKALVAALGPGGMAVSCFLGMAGWRISEQLVWWPIAKYYALKLSATGTDALKAHVLRRARIASTFVAAALSSAVAMMVLQHQSEAAIAAKSQRSATSQQGLPAQPGSNTHLTIDTTPSWIPKSLRSPGGSLGAFLSRKSNATNAPRIASLAPAGHFLSRLTSLTLPGTPGAPSFAGLDRSPNNTSVSPNPLVEPKSPLSPIATLAPPPADKSGDAPVSVSVSVSSPAAPQSARAALGRPSPTIDLTLFALVRGLDTLVRAISSSTTATKARSKLETAAAKPSSPLSSASRAGSLSLSSIAARTAAGIASQAEGLIFVVCCAQIMWSWFYHPERLPPSYVKWITNLATMDERLLLALRSIRNRKPLVWGYQSADMTPEGIHLLGSLAEELGHPYEWGDPTRLPNTVVEARQMIAEAREKNRRLEAEGKQVPQDLHREGGKVPGFVLNGAAGARGRGEMGGMPCELVHCGTGGASCYRNALLRWIRGWRMSMAIYFPVHLLPRLLFNPRGFFADPVPNLIKVLMGAARSAAFLATFIVGNWFPICLARTALLPRLLPSVPFTFWDAGLGPRLGSIACGFSIFIEEKRKRAEMALYVAPRALFAATESTSPGWLSQGHRSALWAERIVFGAAVGTVVAAGRYRPDLLRGITATMGWVARPIGQPSSGRNYARSQS</sequence>
<dbReference type="PANTHER" id="PTHR12459">
    <property type="entry name" value="TRANSMEMBRANE PROTEIN 135-RELATED"/>
    <property type="match status" value="1"/>
</dbReference>
<proteinExistence type="predicted"/>
<dbReference type="AlphaFoldDB" id="A0A317XTX7"/>
<evidence type="ECO:0000313" key="3">
    <source>
        <dbReference type="Proteomes" id="UP000246740"/>
    </source>
</evidence>
<dbReference type="InParanoid" id="A0A317XTX7"/>
<dbReference type="OrthoDB" id="4021778at2759"/>